<evidence type="ECO:0000313" key="1">
    <source>
        <dbReference type="EMBL" id="CCF83592.1"/>
    </source>
</evidence>
<dbReference type="Proteomes" id="UP000004221">
    <property type="component" value="Unassembled WGS sequence"/>
</dbReference>
<gene>
    <name evidence="1" type="ORF">NITHO_250007</name>
</gene>
<organism evidence="1 2">
    <name type="scientific">Nitrolancea hollandica Lb</name>
    <dbReference type="NCBI Taxonomy" id="1129897"/>
    <lineage>
        <taxon>Bacteria</taxon>
        <taxon>Pseudomonadati</taxon>
        <taxon>Thermomicrobiota</taxon>
        <taxon>Thermomicrobia</taxon>
        <taxon>Sphaerobacterales</taxon>
        <taxon>Sphaerobacterineae</taxon>
        <taxon>Sphaerobacteraceae</taxon>
        <taxon>Nitrolancea</taxon>
    </lineage>
</organism>
<reference evidence="1 2" key="1">
    <citation type="journal article" date="2012" name="ISME J.">
        <title>Nitrification expanded: discovery, physiology and genomics of a nitrite-oxidizing bacterium from the phylum Chloroflexi.</title>
        <authorList>
            <person name="Sorokin D.Y."/>
            <person name="Lucker S."/>
            <person name="Vejmelkova D."/>
            <person name="Kostrikina N.A."/>
            <person name="Kleerebezem R."/>
            <person name="Rijpstra W.I."/>
            <person name="Damste J.S."/>
            <person name="Le Paslier D."/>
            <person name="Muyzer G."/>
            <person name="Wagner M."/>
            <person name="van Loosdrecht M.C."/>
            <person name="Daims H."/>
        </authorList>
    </citation>
    <scope>NUCLEOTIDE SEQUENCE [LARGE SCALE GENOMIC DNA]</scope>
    <source>
        <strain evidence="2">none</strain>
    </source>
</reference>
<comment type="caution">
    <text evidence="1">The sequence shown here is derived from an EMBL/GenBank/DDBJ whole genome shotgun (WGS) entry which is preliminary data.</text>
</comment>
<accession>I4EFY0</accession>
<sequence>MAVSRASVVGSPRVRSRAIRLADANRTWIDDAECWGYVLPIGSGQGLSTGRPGALDAKGDILLRAGSR</sequence>
<keyword evidence="2" id="KW-1185">Reference proteome</keyword>
<protein>
    <submittedName>
        <fullName evidence="1">Uncharacterized protein</fullName>
    </submittedName>
</protein>
<dbReference type="EMBL" id="CAGS01000168">
    <property type="protein sequence ID" value="CCF83592.1"/>
    <property type="molecule type" value="Genomic_DNA"/>
</dbReference>
<evidence type="ECO:0000313" key="2">
    <source>
        <dbReference type="Proteomes" id="UP000004221"/>
    </source>
</evidence>
<proteinExistence type="predicted"/>
<dbReference type="AlphaFoldDB" id="I4EFY0"/>
<name>I4EFY0_9BACT</name>